<dbReference type="Proteomes" id="UP000284379">
    <property type="component" value="Unassembled WGS sequence"/>
</dbReference>
<gene>
    <name evidence="4" type="ORF">DW888_09825</name>
</gene>
<accession>A0A413VP49</accession>
<reference evidence="4 5" key="1">
    <citation type="submission" date="2018-08" db="EMBL/GenBank/DDBJ databases">
        <title>A genome reference for cultivated species of the human gut microbiota.</title>
        <authorList>
            <person name="Zou Y."/>
            <person name="Xue W."/>
            <person name="Luo G."/>
        </authorList>
    </citation>
    <scope>NUCLEOTIDE SEQUENCE [LARGE SCALE GENOMIC DNA]</scope>
    <source>
        <strain evidence="4 5">AM40-30BH</strain>
    </source>
</reference>
<dbReference type="Pfam" id="PF13505">
    <property type="entry name" value="OMP_b-brl"/>
    <property type="match status" value="1"/>
</dbReference>
<dbReference type="InterPro" id="IPR027385">
    <property type="entry name" value="Beta-barrel_OMP"/>
</dbReference>
<evidence type="ECO:0000313" key="4">
    <source>
        <dbReference type="EMBL" id="RHB35410.1"/>
    </source>
</evidence>
<protein>
    <recommendedName>
        <fullName evidence="3">Outer membrane protein beta-barrel domain-containing protein</fullName>
    </recommendedName>
</protein>
<sequence>MLKRKQNLLLVFLTMWCIALPAQETTKQQHTFSFHTGYGNMLKGTAGLTNSSKSYERSLSEGVSWDAQYYYRPADIVGIGFLYSGFSSQGSHEEGSDHLYTHYFAPQAGIYCLRTKCFFIRLDAGIGILSYRNYSKVFDKSRRVTATSFATNAGLNATLKITRQWNIEADIQYVASNIHKIYPRYHNETTTVKFRNDPLSVSRLNLSAGVSFNF</sequence>
<proteinExistence type="predicted"/>
<organism evidence="4 5">
    <name type="scientific">Bacteroides nordii</name>
    <dbReference type="NCBI Taxonomy" id="291645"/>
    <lineage>
        <taxon>Bacteria</taxon>
        <taxon>Pseudomonadati</taxon>
        <taxon>Bacteroidota</taxon>
        <taxon>Bacteroidia</taxon>
        <taxon>Bacteroidales</taxon>
        <taxon>Bacteroidaceae</taxon>
        <taxon>Bacteroides</taxon>
    </lineage>
</organism>
<dbReference type="InterPro" id="IPR011250">
    <property type="entry name" value="OMP/PagP_B-barrel"/>
</dbReference>
<dbReference type="GeneID" id="69504187"/>
<feature type="domain" description="Outer membrane protein beta-barrel" evidence="3">
    <location>
        <begin position="13"/>
        <end position="212"/>
    </location>
</feature>
<name>A0A413VP49_9BACE</name>
<comment type="caution">
    <text evidence="4">The sequence shown here is derived from an EMBL/GenBank/DDBJ whole genome shotgun (WGS) entry which is preliminary data.</text>
</comment>
<evidence type="ECO:0000313" key="5">
    <source>
        <dbReference type="Proteomes" id="UP000284379"/>
    </source>
</evidence>
<keyword evidence="1 2" id="KW-0732">Signal</keyword>
<evidence type="ECO:0000259" key="3">
    <source>
        <dbReference type="Pfam" id="PF13505"/>
    </source>
</evidence>
<evidence type="ECO:0000256" key="1">
    <source>
        <dbReference type="ARBA" id="ARBA00022729"/>
    </source>
</evidence>
<dbReference type="EMBL" id="QSGO01000006">
    <property type="protein sequence ID" value="RHB35410.1"/>
    <property type="molecule type" value="Genomic_DNA"/>
</dbReference>
<evidence type="ECO:0000256" key="2">
    <source>
        <dbReference type="SAM" id="SignalP"/>
    </source>
</evidence>
<dbReference type="RefSeq" id="WP_007482910.1">
    <property type="nucleotide sequence ID" value="NZ_CABJFV010000006.1"/>
</dbReference>
<feature type="chain" id="PRO_5019360943" description="Outer membrane protein beta-barrel domain-containing protein" evidence="2">
    <location>
        <begin position="23"/>
        <end position="214"/>
    </location>
</feature>
<dbReference type="AlphaFoldDB" id="A0A413VP49"/>
<feature type="signal peptide" evidence="2">
    <location>
        <begin position="1"/>
        <end position="22"/>
    </location>
</feature>
<dbReference type="SUPFAM" id="SSF56925">
    <property type="entry name" value="OMPA-like"/>
    <property type="match status" value="1"/>
</dbReference>